<dbReference type="InterPro" id="IPR036523">
    <property type="entry name" value="SurE-like_sf"/>
</dbReference>
<comment type="caution">
    <text evidence="7">The sequence shown here is derived from an EMBL/GenBank/DDBJ whole genome shotgun (WGS) entry which is preliminary data.</text>
</comment>
<dbReference type="SUPFAM" id="SSF64167">
    <property type="entry name" value="SurE-like"/>
    <property type="match status" value="1"/>
</dbReference>
<proteinExistence type="inferred from homology"/>
<keyword evidence="4" id="KW-0479">Metal-binding</keyword>
<dbReference type="PANTHER" id="PTHR30457">
    <property type="entry name" value="5'-NUCLEOTIDASE SURE"/>
    <property type="match status" value="1"/>
</dbReference>
<gene>
    <name evidence="7" type="ORF">A3A79_02950</name>
</gene>
<keyword evidence="5" id="KW-0378">Hydrolase</keyword>
<evidence type="ECO:0000256" key="2">
    <source>
        <dbReference type="ARBA" id="ARBA00011062"/>
    </source>
</evidence>
<evidence type="ECO:0000256" key="1">
    <source>
        <dbReference type="ARBA" id="ARBA00000815"/>
    </source>
</evidence>
<name>A0A1F6AHQ2_9BACT</name>
<reference evidence="7 8" key="1">
    <citation type="journal article" date="2016" name="Nat. Commun.">
        <title>Thousands of microbial genomes shed light on interconnected biogeochemical processes in an aquifer system.</title>
        <authorList>
            <person name="Anantharaman K."/>
            <person name="Brown C.T."/>
            <person name="Hug L.A."/>
            <person name="Sharon I."/>
            <person name="Castelle C.J."/>
            <person name="Probst A.J."/>
            <person name="Thomas B.C."/>
            <person name="Singh A."/>
            <person name="Wilkins M.J."/>
            <person name="Karaoz U."/>
            <person name="Brodie E.L."/>
            <person name="Williams K.H."/>
            <person name="Hubbard S.S."/>
            <person name="Banfield J.F."/>
        </authorList>
    </citation>
    <scope>NUCLEOTIDE SEQUENCE [LARGE SCALE GENOMIC DNA]</scope>
</reference>
<dbReference type="GO" id="GO:0008253">
    <property type="term" value="F:5'-nucleotidase activity"/>
    <property type="evidence" value="ECO:0007669"/>
    <property type="project" value="UniProtKB-EC"/>
</dbReference>
<dbReference type="EMBL" id="MFJV01000001">
    <property type="protein sequence ID" value="OGG24126.1"/>
    <property type="molecule type" value="Genomic_DNA"/>
</dbReference>
<accession>A0A1F6AHQ2</accession>
<dbReference type="EC" id="3.1.3.5" evidence="3"/>
<dbReference type="Proteomes" id="UP000178759">
    <property type="component" value="Unassembled WGS sequence"/>
</dbReference>
<organism evidence="7 8">
    <name type="scientific">Candidatus Gottesmanbacteria bacterium RIFCSPLOWO2_01_FULL_43_11b</name>
    <dbReference type="NCBI Taxonomy" id="1798392"/>
    <lineage>
        <taxon>Bacteria</taxon>
        <taxon>Candidatus Gottesmaniibacteriota</taxon>
    </lineage>
</organism>
<dbReference type="InterPro" id="IPR002828">
    <property type="entry name" value="SurE-like_Pase/nucleotidase"/>
</dbReference>
<dbReference type="PANTHER" id="PTHR30457:SF0">
    <property type="entry name" value="PHOSPHATASE, PUTATIVE (AFU_ORTHOLOGUE AFUA_4G01070)-RELATED"/>
    <property type="match status" value="1"/>
</dbReference>
<evidence type="ECO:0000256" key="5">
    <source>
        <dbReference type="ARBA" id="ARBA00022801"/>
    </source>
</evidence>
<evidence type="ECO:0000256" key="3">
    <source>
        <dbReference type="ARBA" id="ARBA00012643"/>
    </source>
</evidence>
<evidence type="ECO:0000313" key="7">
    <source>
        <dbReference type="EMBL" id="OGG24126.1"/>
    </source>
</evidence>
<dbReference type="InterPro" id="IPR030048">
    <property type="entry name" value="SurE"/>
</dbReference>
<evidence type="ECO:0000259" key="6">
    <source>
        <dbReference type="Pfam" id="PF01975"/>
    </source>
</evidence>
<dbReference type="STRING" id="1798392.A3A79_02950"/>
<dbReference type="AlphaFoldDB" id="A0A1F6AHQ2"/>
<dbReference type="Pfam" id="PF01975">
    <property type="entry name" value="SurE"/>
    <property type="match status" value="1"/>
</dbReference>
<evidence type="ECO:0000256" key="4">
    <source>
        <dbReference type="ARBA" id="ARBA00022723"/>
    </source>
</evidence>
<protein>
    <recommendedName>
        <fullName evidence="3">5'-nucleotidase</fullName>
        <ecNumber evidence="3">3.1.3.5</ecNumber>
    </recommendedName>
</protein>
<comment type="similarity">
    <text evidence="2">Belongs to the SurE nucleotidase family.</text>
</comment>
<sequence>MNIKRILLTGDDGYNSLGTRLLIYFLKDRYELAIAGTKHQQSGVGGHVNVLKGGKWGQEKVDGIPALWVSTFPADAIHLAASFYKQPFDLVISGINLGLNIGGGIISSGTFSAAAVAMSLQMAKRAIVLSWDVHYSHYFKDHSGAEDMKEYIDYPGSVVFDLITRAIDHDFWGASILNVNLPLAKTRRVRFTKPLPDLKLFYEYPLRTDPKKHTFAYPKDKLHRRQSRNLSYDSGAVLDECISLTLYEANFAAEKFYKKMHEREMTL</sequence>
<evidence type="ECO:0000313" key="8">
    <source>
        <dbReference type="Proteomes" id="UP000178759"/>
    </source>
</evidence>
<comment type="catalytic activity">
    <reaction evidence="1">
        <text>a ribonucleoside 5'-phosphate + H2O = a ribonucleoside + phosphate</text>
        <dbReference type="Rhea" id="RHEA:12484"/>
        <dbReference type="ChEBI" id="CHEBI:15377"/>
        <dbReference type="ChEBI" id="CHEBI:18254"/>
        <dbReference type="ChEBI" id="CHEBI:43474"/>
        <dbReference type="ChEBI" id="CHEBI:58043"/>
        <dbReference type="EC" id="3.1.3.5"/>
    </reaction>
</comment>
<dbReference type="Gene3D" id="3.40.1210.10">
    <property type="entry name" value="Survival protein SurE-like phosphatase/nucleotidase"/>
    <property type="match status" value="1"/>
</dbReference>
<feature type="domain" description="Survival protein SurE-like phosphatase/nucleotidase" evidence="6">
    <location>
        <begin position="6"/>
        <end position="193"/>
    </location>
</feature>
<dbReference type="GO" id="GO:0046872">
    <property type="term" value="F:metal ion binding"/>
    <property type="evidence" value="ECO:0007669"/>
    <property type="project" value="UniProtKB-KW"/>
</dbReference>